<dbReference type="GO" id="GO:0000981">
    <property type="term" value="F:DNA-binding transcription factor activity, RNA polymerase II-specific"/>
    <property type="evidence" value="ECO:0007669"/>
    <property type="project" value="InterPro"/>
</dbReference>
<dbReference type="InterPro" id="IPR017970">
    <property type="entry name" value="Homeobox_CS"/>
</dbReference>
<name>A0A423TT52_PENVA</name>
<dbReference type="PANTHER" id="PTHR24340:SF37">
    <property type="entry name" value="HOMEOBOX PROTEIN SLOU"/>
    <property type="match status" value="1"/>
</dbReference>
<dbReference type="Pfam" id="PF00046">
    <property type="entry name" value="Homeodomain"/>
    <property type="match status" value="1"/>
</dbReference>
<dbReference type="InterPro" id="IPR009057">
    <property type="entry name" value="Homeodomain-like_sf"/>
</dbReference>
<feature type="DNA-binding region" description="Homeobox" evidence="5">
    <location>
        <begin position="199"/>
        <end position="258"/>
    </location>
</feature>
<evidence type="ECO:0000256" key="7">
    <source>
        <dbReference type="SAM" id="MobiDB-lite"/>
    </source>
</evidence>
<feature type="domain" description="Homeobox" evidence="8">
    <location>
        <begin position="197"/>
        <end position="257"/>
    </location>
</feature>
<dbReference type="InterPro" id="IPR001356">
    <property type="entry name" value="HD"/>
</dbReference>
<comment type="caution">
    <text evidence="9">The sequence shown here is derived from an EMBL/GenBank/DDBJ whole genome shotgun (WGS) entry which is preliminary data.</text>
</comment>
<dbReference type="PROSITE" id="PS50071">
    <property type="entry name" value="HOMEOBOX_2"/>
    <property type="match status" value="1"/>
</dbReference>
<feature type="region of interest" description="Disordered" evidence="7">
    <location>
        <begin position="1"/>
        <end position="33"/>
    </location>
</feature>
<dbReference type="PROSITE" id="PS00027">
    <property type="entry name" value="HOMEOBOX_1"/>
    <property type="match status" value="1"/>
</dbReference>
<evidence type="ECO:0000313" key="10">
    <source>
        <dbReference type="Proteomes" id="UP000283509"/>
    </source>
</evidence>
<dbReference type="SUPFAM" id="SSF46689">
    <property type="entry name" value="Homeodomain-like"/>
    <property type="match status" value="1"/>
</dbReference>
<feature type="region of interest" description="Disordered" evidence="7">
    <location>
        <begin position="299"/>
        <end position="324"/>
    </location>
</feature>
<dbReference type="GO" id="GO:0030154">
    <property type="term" value="P:cell differentiation"/>
    <property type="evidence" value="ECO:0007669"/>
    <property type="project" value="TreeGrafter"/>
</dbReference>
<evidence type="ECO:0000256" key="3">
    <source>
        <dbReference type="ARBA" id="ARBA00023155"/>
    </source>
</evidence>
<evidence type="ECO:0000259" key="8">
    <source>
        <dbReference type="PROSITE" id="PS50071"/>
    </source>
</evidence>
<evidence type="ECO:0000256" key="4">
    <source>
        <dbReference type="ARBA" id="ARBA00023242"/>
    </source>
</evidence>
<proteinExistence type="predicted"/>
<reference evidence="9 10" key="2">
    <citation type="submission" date="2019-01" db="EMBL/GenBank/DDBJ databases">
        <title>The decoding of complex shrimp genome reveals the adaptation for benthos swimmer, frequently molting mechanism and breeding impact on genome.</title>
        <authorList>
            <person name="Sun Y."/>
            <person name="Gao Y."/>
            <person name="Yu Y."/>
        </authorList>
    </citation>
    <scope>NUCLEOTIDE SEQUENCE [LARGE SCALE GENOMIC DNA]</scope>
    <source>
        <tissue evidence="9">Muscle</tissue>
    </source>
</reference>
<dbReference type="CDD" id="cd00086">
    <property type="entry name" value="homeodomain"/>
    <property type="match status" value="1"/>
</dbReference>
<dbReference type="EMBL" id="QCYY01001214">
    <property type="protein sequence ID" value="ROT79633.1"/>
    <property type="molecule type" value="Genomic_DNA"/>
</dbReference>
<dbReference type="PRINTS" id="PR00024">
    <property type="entry name" value="HOMEOBOX"/>
</dbReference>
<keyword evidence="10" id="KW-1185">Reference proteome</keyword>
<sequence length="373" mass="39153">MDSRSISPDSVLPRAQNATLAPLPPSTTSPMDLSYPVVSKLTASSLRHCASANSSATCSSAASARSTHDSETTSTTSSSSSAAEASALSPAATTESQQSPPGEEPPGLHRDTNTHSCKPHGARHTPFSVVDILDPNKFVGRVQVTSSEVTSSIDDSQLHAAASAACGELTLGACIADAASPATNGDGLPSADSDSELSPRRARTAFTYEQLVALENKFKHTRYLSVCERLNLALALNLTETQVKIWFQNRRTKWKKQNPGCDVNTPTQPPSPPDMLSYPGGFLPHPGPPLLCPRRWPTSGPRAAHHHLLPRPGRPHRSLPPPPQELTHLTPLVTPAPLVAGASGTSCSSGIGRARARCVRRAPPAGASAGRPP</sequence>
<dbReference type="GO" id="GO:0000978">
    <property type="term" value="F:RNA polymerase II cis-regulatory region sequence-specific DNA binding"/>
    <property type="evidence" value="ECO:0007669"/>
    <property type="project" value="TreeGrafter"/>
</dbReference>
<keyword evidence="4 5" id="KW-0539">Nucleus</keyword>
<dbReference type="Proteomes" id="UP000283509">
    <property type="component" value="Unassembled WGS sequence"/>
</dbReference>
<dbReference type="GO" id="GO:0005634">
    <property type="term" value="C:nucleus"/>
    <property type="evidence" value="ECO:0007669"/>
    <property type="project" value="UniProtKB-SubCell"/>
</dbReference>
<dbReference type="OrthoDB" id="6159439at2759"/>
<dbReference type="Gene3D" id="1.10.10.60">
    <property type="entry name" value="Homeodomain-like"/>
    <property type="match status" value="1"/>
</dbReference>
<feature type="region of interest" description="Disordered" evidence="7">
    <location>
        <begin position="55"/>
        <end position="122"/>
    </location>
</feature>
<dbReference type="PANTHER" id="PTHR24340">
    <property type="entry name" value="HOMEOBOX PROTEIN NKX"/>
    <property type="match status" value="1"/>
</dbReference>
<dbReference type="AlphaFoldDB" id="A0A423TT52"/>
<dbReference type="SMART" id="SM00389">
    <property type="entry name" value="HOX"/>
    <property type="match status" value="1"/>
</dbReference>
<gene>
    <name evidence="9" type="ORF">C7M84_001648</name>
</gene>
<protein>
    <submittedName>
        <fullName evidence="9">Putative homeobox protein slou</fullName>
    </submittedName>
</protein>
<evidence type="ECO:0000256" key="1">
    <source>
        <dbReference type="ARBA" id="ARBA00004123"/>
    </source>
</evidence>
<feature type="compositionally biased region" description="Basic residues" evidence="7">
    <location>
        <begin position="303"/>
        <end position="317"/>
    </location>
</feature>
<feature type="compositionally biased region" description="Low complexity" evidence="7">
    <location>
        <begin position="72"/>
        <end position="101"/>
    </location>
</feature>
<evidence type="ECO:0000256" key="2">
    <source>
        <dbReference type="ARBA" id="ARBA00023125"/>
    </source>
</evidence>
<evidence type="ECO:0000256" key="6">
    <source>
        <dbReference type="RuleBase" id="RU000682"/>
    </source>
</evidence>
<dbReference type="InterPro" id="IPR020479">
    <property type="entry name" value="HD_metazoa"/>
</dbReference>
<organism evidence="9 10">
    <name type="scientific">Penaeus vannamei</name>
    <name type="common">Whiteleg shrimp</name>
    <name type="synonym">Litopenaeus vannamei</name>
    <dbReference type="NCBI Taxonomy" id="6689"/>
    <lineage>
        <taxon>Eukaryota</taxon>
        <taxon>Metazoa</taxon>
        <taxon>Ecdysozoa</taxon>
        <taxon>Arthropoda</taxon>
        <taxon>Crustacea</taxon>
        <taxon>Multicrustacea</taxon>
        <taxon>Malacostraca</taxon>
        <taxon>Eumalacostraca</taxon>
        <taxon>Eucarida</taxon>
        <taxon>Decapoda</taxon>
        <taxon>Dendrobranchiata</taxon>
        <taxon>Penaeoidea</taxon>
        <taxon>Penaeidae</taxon>
        <taxon>Penaeus</taxon>
    </lineage>
</organism>
<keyword evidence="2 5" id="KW-0238">DNA-binding</keyword>
<keyword evidence="3 5" id="KW-0371">Homeobox</keyword>
<accession>A0A423TT52</accession>
<feature type="compositionally biased region" description="Low complexity" evidence="7">
    <location>
        <begin position="55"/>
        <end position="65"/>
    </location>
</feature>
<dbReference type="InterPro" id="IPR050394">
    <property type="entry name" value="Homeobox_NK-like"/>
</dbReference>
<comment type="subcellular location">
    <subcellularLocation>
        <location evidence="1 5 6">Nucleus</location>
    </subcellularLocation>
</comment>
<evidence type="ECO:0000256" key="5">
    <source>
        <dbReference type="PROSITE-ProRule" id="PRU00108"/>
    </source>
</evidence>
<reference evidence="9 10" key="1">
    <citation type="submission" date="2018-04" db="EMBL/GenBank/DDBJ databases">
        <authorList>
            <person name="Zhang X."/>
            <person name="Yuan J."/>
            <person name="Li F."/>
            <person name="Xiang J."/>
        </authorList>
    </citation>
    <scope>NUCLEOTIDE SEQUENCE [LARGE SCALE GENOMIC DNA]</scope>
    <source>
        <tissue evidence="9">Muscle</tissue>
    </source>
</reference>
<evidence type="ECO:0000313" key="9">
    <source>
        <dbReference type="EMBL" id="ROT79633.1"/>
    </source>
</evidence>